<feature type="region of interest" description="Disordered" evidence="6">
    <location>
        <begin position="89"/>
        <end position="131"/>
    </location>
</feature>
<dbReference type="AlphaFoldDB" id="A0AAV9EYY3"/>
<gene>
    <name evidence="8" type="ORF">QJS10_CPB04g01129</name>
</gene>
<organism evidence="8 9">
    <name type="scientific">Acorus calamus</name>
    <name type="common">Sweet flag</name>
    <dbReference type="NCBI Taxonomy" id="4465"/>
    <lineage>
        <taxon>Eukaryota</taxon>
        <taxon>Viridiplantae</taxon>
        <taxon>Streptophyta</taxon>
        <taxon>Embryophyta</taxon>
        <taxon>Tracheophyta</taxon>
        <taxon>Spermatophyta</taxon>
        <taxon>Magnoliopsida</taxon>
        <taxon>Liliopsida</taxon>
        <taxon>Acoraceae</taxon>
        <taxon>Acorus</taxon>
    </lineage>
</organism>
<keyword evidence="4" id="KW-0804">Transcription</keyword>
<comment type="subcellular location">
    <subcellularLocation>
        <location evidence="1">Nucleus</location>
    </subcellularLocation>
</comment>
<evidence type="ECO:0000256" key="1">
    <source>
        <dbReference type="ARBA" id="ARBA00004123"/>
    </source>
</evidence>
<evidence type="ECO:0000256" key="4">
    <source>
        <dbReference type="ARBA" id="ARBA00023163"/>
    </source>
</evidence>
<dbReference type="GO" id="GO:0003677">
    <property type="term" value="F:DNA binding"/>
    <property type="evidence" value="ECO:0007669"/>
    <property type="project" value="UniProtKB-KW"/>
</dbReference>
<keyword evidence="2" id="KW-0805">Transcription regulation</keyword>
<sequence>MGDHGASGSGSKHPNYSRKKLNLTWIANDGARRITLKKRIKGLIKKIREILILCNGLSPKDFEDLLTIVEAKAQILWAAVDAMKYNQSQETLQLPQQQPDPPPPPPVVAEAAEAREKGKSVVVDDNDYTAA</sequence>
<dbReference type="InterPro" id="IPR036879">
    <property type="entry name" value="TF_MADSbox_sf"/>
</dbReference>
<evidence type="ECO:0000256" key="3">
    <source>
        <dbReference type="ARBA" id="ARBA00023125"/>
    </source>
</evidence>
<reference evidence="8" key="2">
    <citation type="submission" date="2023-06" db="EMBL/GenBank/DDBJ databases">
        <authorList>
            <person name="Ma L."/>
            <person name="Liu K.-W."/>
            <person name="Li Z."/>
            <person name="Hsiao Y.-Y."/>
            <person name="Qi Y."/>
            <person name="Fu T."/>
            <person name="Tang G."/>
            <person name="Zhang D."/>
            <person name="Sun W.-H."/>
            <person name="Liu D.-K."/>
            <person name="Li Y."/>
            <person name="Chen G.-Z."/>
            <person name="Liu X.-D."/>
            <person name="Liao X.-Y."/>
            <person name="Jiang Y.-T."/>
            <person name="Yu X."/>
            <person name="Hao Y."/>
            <person name="Huang J."/>
            <person name="Zhao X.-W."/>
            <person name="Ke S."/>
            <person name="Chen Y.-Y."/>
            <person name="Wu W.-L."/>
            <person name="Hsu J.-L."/>
            <person name="Lin Y.-F."/>
            <person name="Huang M.-D."/>
            <person name="Li C.-Y."/>
            <person name="Huang L."/>
            <person name="Wang Z.-W."/>
            <person name="Zhao X."/>
            <person name="Zhong W.-Y."/>
            <person name="Peng D.-H."/>
            <person name="Ahmad S."/>
            <person name="Lan S."/>
            <person name="Zhang J.-S."/>
            <person name="Tsai W.-C."/>
            <person name="Van De Peer Y."/>
            <person name="Liu Z.-J."/>
        </authorList>
    </citation>
    <scope>NUCLEOTIDE SEQUENCE</scope>
    <source>
        <strain evidence="8">CP</strain>
        <tissue evidence="8">Leaves</tissue>
    </source>
</reference>
<dbReference type="EMBL" id="JAUJYO010000004">
    <property type="protein sequence ID" value="KAK1318149.1"/>
    <property type="molecule type" value="Genomic_DNA"/>
</dbReference>
<dbReference type="Pfam" id="PF00319">
    <property type="entry name" value="SRF-TF"/>
    <property type="match status" value="1"/>
</dbReference>
<evidence type="ECO:0000259" key="7">
    <source>
        <dbReference type="PROSITE" id="PS50066"/>
    </source>
</evidence>
<dbReference type="InterPro" id="IPR002100">
    <property type="entry name" value="TF_MADSbox"/>
</dbReference>
<feature type="compositionally biased region" description="Pro residues" evidence="6">
    <location>
        <begin position="98"/>
        <end position="107"/>
    </location>
</feature>
<comment type="caution">
    <text evidence="8">The sequence shown here is derived from an EMBL/GenBank/DDBJ whole genome shotgun (WGS) entry which is preliminary data.</text>
</comment>
<dbReference type="PROSITE" id="PS50066">
    <property type="entry name" value="MADS_BOX_2"/>
    <property type="match status" value="1"/>
</dbReference>
<dbReference type="Proteomes" id="UP001180020">
    <property type="component" value="Unassembled WGS sequence"/>
</dbReference>
<evidence type="ECO:0000256" key="2">
    <source>
        <dbReference type="ARBA" id="ARBA00023015"/>
    </source>
</evidence>
<proteinExistence type="predicted"/>
<feature type="domain" description="MADS-box" evidence="7">
    <location>
        <begin position="16"/>
        <end position="55"/>
    </location>
</feature>
<protein>
    <recommendedName>
        <fullName evidence="7">MADS-box domain-containing protein</fullName>
    </recommendedName>
</protein>
<accession>A0AAV9EYY3</accession>
<keyword evidence="5" id="KW-0539">Nucleus</keyword>
<dbReference type="GO" id="GO:0005634">
    <property type="term" value="C:nucleus"/>
    <property type="evidence" value="ECO:0007669"/>
    <property type="project" value="UniProtKB-SubCell"/>
</dbReference>
<evidence type="ECO:0000256" key="5">
    <source>
        <dbReference type="ARBA" id="ARBA00023242"/>
    </source>
</evidence>
<evidence type="ECO:0000313" key="9">
    <source>
        <dbReference type="Proteomes" id="UP001180020"/>
    </source>
</evidence>
<evidence type="ECO:0000256" key="6">
    <source>
        <dbReference type="SAM" id="MobiDB-lite"/>
    </source>
</evidence>
<dbReference type="SUPFAM" id="SSF55455">
    <property type="entry name" value="SRF-like"/>
    <property type="match status" value="1"/>
</dbReference>
<name>A0AAV9EYY3_ACOCL</name>
<dbReference type="GO" id="GO:0046983">
    <property type="term" value="F:protein dimerization activity"/>
    <property type="evidence" value="ECO:0007669"/>
    <property type="project" value="InterPro"/>
</dbReference>
<reference evidence="8" key="1">
    <citation type="journal article" date="2023" name="Nat. Commun.">
        <title>Diploid and tetraploid genomes of Acorus and the evolution of monocots.</title>
        <authorList>
            <person name="Ma L."/>
            <person name="Liu K.W."/>
            <person name="Li Z."/>
            <person name="Hsiao Y.Y."/>
            <person name="Qi Y."/>
            <person name="Fu T."/>
            <person name="Tang G.D."/>
            <person name="Zhang D."/>
            <person name="Sun W.H."/>
            <person name="Liu D.K."/>
            <person name="Li Y."/>
            <person name="Chen G.Z."/>
            <person name="Liu X.D."/>
            <person name="Liao X.Y."/>
            <person name="Jiang Y.T."/>
            <person name="Yu X."/>
            <person name="Hao Y."/>
            <person name="Huang J."/>
            <person name="Zhao X.W."/>
            <person name="Ke S."/>
            <person name="Chen Y.Y."/>
            <person name="Wu W.L."/>
            <person name="Hsu J.L."/>
            <person name="Lin Y.F."/>
            <person name="Huang M.D."/>
            <person name="Li C.Y."/>
            <person name="Huang L."/>
            <person name="Wang Z.W."/>
            <person name="Zhao X."/>
            <person name="Zhong W.Y."/>
            <person name="Peng D.H."/>
            <person name="Ahmad S."/>
            <person name="Lan S."/>
            <person name="Zhang J.S."/>
            <person name="Tsai W.C."/>
            <person name="Van de Peer Y."/>
            <person name="Liu Z.J."/>
        </authorList>
    </citation>
    <scope>NUCLEOTIDE SEQUENCE</scope>
    <source>
        <strain evidence="8">CP</strain>
    </source>
</reference>
<dbReference type="PRINTS" id="PR00404">
    <property type="entry name" value="MADSDOMAIN"/>
</dbReference>
<keyword evidence="9" id="KW-1185">Reference proteome</keyword>
<keyword evidence="3" id="KW-0238">DNA-binding</keyword>
<evidence type="ECO:0000313" key="8">
    <source>
        <dbReference type="EMBL" id="KAK1318149.1"/>
    </source>
</evidence>